<sequence>MADLRKSVMLVILTGLCVALGAGSLRAEWWKIYSPRDFEDCSSGAEQPGLSKDARAKIISECDAKFPGRRKPGGGYTYFDFMQNRHFDIAGPKPTPQELKRMDQEYLAFLETNPETPEQALDPGQALAAIDSQMKPAAPPAPVRPAVVAKQPAAVPPARVRAKAACKDDALSCGLAKITATVKNLKHAVLGSDSLIKRPPGDLTRSRPAS</sequence>
<dbReference type="RefSeq" id="WP_002712847.1">
    <property type="nucleotide sequence ID" value="NZ_KB375281.1"/>
</dbReference>
<proteinExistence type="predicted"/>
<protein>
    <submittedName>
        <fullName evidence="2">Uncharacterized protein</fullName>
    </submittedName>
</protein>
<evidence type="ECO:0000313" key="3">
    <source>
        <dbReference type="Proteomes" id="UP000001095"/>
    </source>
</evidence>
<name>K8P4Z0_9BRAD</name>
<dbReference type="AlphaFoldDB" id="K8P4Z0"/>
<dbReference type="HOGENOM" id="CLU_1266083_0_0_5"/>
<feature type="region of interest" description="Disordered" evidence="1">
    <location>
        <begin position="191"/>
        <end position="210"/>
    </location>
</feature>
<dbReference type="EMBL" id="AGWY01000008">
    <property type="protein sequence ID" value="EKS35769.1"/>
    <property type="molecule type" value="Genomic_DNA"/>
</dbReference>
<keyword evidence="3" id="KW-1185">Reference proteome</keyword>
<dbReference type="OrthoDB" id="8138403at2"/>
<dbReference type="Proteomes" id="UP000001095">
    <property type="component" value="Unassembled WGS sequence"/>
</dbReference>
<dbReference type="PATRIC" id="fig|883079.3.peg.2010"/>
<comment type="caution">
    <text evidence="2">The sequence shown here is derived from an EMBL/GenBank/DDBJ whole genome shotgun (WGS) entry which is preliminary data.</text>
</comment>
<evidence type="ECO:0000313" key="2">
    <source>
        <dbReference type="EMBL" id="EKS35769.1"/>
    </source>
</evidence>
<gene>
    <name evidence="2" type="ORF">HMPREF9696_01981</name>
</gene>
<evidence type="ECO:0000256" key="1">
    <source>
        <dbReference type="SAM" id="MobiDB-lite"/>
    </source>
</evidence>
<organism evidence="2 3">
    <name type="scientific">Afipia clevelandensis ATCC 49720</name>
    <dbReference type="NCBI Taxonomy" id="883079"/>
    <lineage>
        <taxon>Bacteria</taxon>
        <taxon>Pseudomonadati</taxon>
        <taxon>Pseudomonadota</taxon>
        <taxon>Alphaproteobacteria</taxon>
        <taxon>Hyphomicrobiales</taxon>
        <taxon>Nitrobacteraceae</taxon>
        <taxon>Afipia</taxon>
    </lineage>
</organism>
<accession>K8P4Z0</accession>
<reference evidence="2 3" key="1">
    <citation type="submission" date="2012-04" db="EMBL/GenBank/DDBJ databases">
        <title>The Genome Sequence of Afipia clevelandensis ATCC 49720.</title>
        <authorList>
            <consortium name="The Broad Institute Genome Sequencing Platform"/>
            <person name="Earl A."/>
            <person name="Ward D."/>
            <person name="Feldgarden M."/>
            <person name="Gevers D."/>
            <person name="Huys G."/>
            <person name="Walker B."/>
            <person name="Young S.K."/>
            <person name="Zeng Q."/>
            <person name="Gargeya S."/>
            <person name="Fitzgerald M."/>
            <person name="Haas B."/>
            <person name="Abouelleil A."/>
            <person name="Alvarado L."/>
            <person name="Arachchi H.M."/>
            <person name="Berlin A."/>
            <person name="Chapman S.B."/>
            <person name="Goldberg J."/>
            <person name="Griggs A."/>
            <person name="Gujja S."/>
            <person name="Hansen M."/>
            <person name="Howarth C."/>
            <person name="Imamovic A."/>
            <person name="Larimer J."/>
            <person name="McCowen C."/>
            <person name="Montmayeur A."/>
            <person name="Murphy C."/>
            <person name="Neiman D."/>
            <person name="Pearson M."/>
            <person name="Priest M."/>
            <person name="Roberts A."/>
            <person name="Saif S."/>
            <person name="Shea T."/>
            <person name="Sisk P."/>
            <person name="Sykes S."/>
            <person name="Wortman J."/>
            <person name="Nusbaum C."/>
            <person name="Birren B."/>
        </authorList>
    </citation>
    <scope>NUCLEOTIDE SEQUENCE [LARGE SCALE GENOMIC DNA]</scope>
    <source>
        <strain evidence="2 3">ATCC 49720</strain>
    </source>
</reference>